<keyword evidence="3" id="KW-0902">Two-component regulatory system</keyword>
<dbReference type="EMBL" id="VFOR01000001">
    <property type="protein sequence ID" value="TQL63166.1"/>
    <property type="molecule type" value="Genomic_DNA"/>
</dbReference>
<evidence type="ECO:0000256" key="2">
    <source>
        <dbReference type="ARBA" id="ARBA00022777"/>
    </source>
</evidence>
<keyword evidence="1" id="KW-0808">Transferase</keyword>
<dbReference type="CDD" id="cd16917">
    <property type="entry name" value="HATPase_UhpB-NarQ-NarX-like"/>
    <property type="match status" value="1"/>
</dbReference>
<dbReference type="PANTHER" id="PTHR24421:SF61">
    <property type="entry name" value="OXYGEN SENSOR HISTIDINE KINASE NREB"/>
    <property type="match status" value="1"/>
</dbReference>
<dbReference type="GO" id="GO:0016301">
    <property type="term" value="F:kinase activity"/>
    <property type="evidence" value="ECO:0007669"/>
    <property type="project" value="UniProtKB-KW"/>
</dbReference>
<keyword evidence="5" id="KW-0472">Membrane</keyword>
<reference evidence="7 8" key="1">
    <citation type="submission" date="2019-06" db="EMBL/GenBank/DDBJ databases">
        <title>Sequencing the genomes of 1000 actinobacteria strains.</title>
        <authorList>
            <person name="Klenk H.-P."/>
        </authorList>
    </citation>
    <scope>NUCLEOTIDE SEQUENCE [LARGE SCALE GENOMIC DNA]</scope>
    <source>
        <strain evidence="7 8">DSM 8251</strain>
    </source>
</reference>
<sequence>MQQPERTWQHTSPVPAPMPSTQSQSGTQSPPGGRGPNPGATGEGAGSPHAYRTVDRAWIGGVCSGLSEHLGWSVLALRIMFVLLMLVSGSGIVIYAVLWLLLPVQVRAEAPGLESASRRGMRQEPKKRSRRDLHRAAPVALLAFGLIILIQIGGIGLEPQLFWPMVFAGAGVALVWHTADANAEATGPRHWYGPLISGSRLATVARVIFGMTLVGASVGTVLAQRGQLDALPGALAIAGLLVVGLGLVAAPWIHRSSVVLREAREERVRADERADMAAHLHDSVLQTLALIQRQADDPRAVATLARRQERELRTWLYGDVIREESLKAALEAAAAEVDDEWGVPIELVCVGDVPLTGDVEALIRAGREAMVNAAKHSGAGRIDVFAEVVDEQIELFVRDRGSGFVMDDVAEDRQGVRGSIIDRIERHGGRAEIRSAPGEGTEVRLFLPVPDPESSQRDPNQRPDADAPKEHV</sequence>
<gene>
    <name evidence="7" type="ORF">FB460_0967</name>
</gene>
<feature type="domain" description="Histidine kinase/HSP90-like ATPase" evidence="6">
    <location>
        <begin position="357"/>
        <end position="451"/>
    </location>
</feature>
<feature type="compositionally biased region" description="Basic and acidic residues" evidence="4">
    <location>
        <begin position="454"/>
        <end position="472"/>
    </location>
</feature>
<feature type="compositionally biased region" description="Polar residues" evidence="4">
    <location>
        <begin position="1"/>
        <end position="12"/>
    </location>
</feature>
<dbReference type="Pfam" id="PF04024">
    <property type="entry name" value="PspC"/>
    <property type="match status" value="1"/>
</dbReference>
<keyword evidence="5" id="KW-1133">Transmembrane helix</keyword>
<dbReference type="PANTHER" id="PTHR24421">
    <property type="entry name" value="NITRATE/NITRITE SENSOR PROTEIN NARX-RELATED"/>
    <property type="match status" value="1"/>
</dbReference>
<dbReference type="Pfam" id="PF02518">
    <property type="entry name" value="HATPase_c"/>
    <property type="match status" value="1"/>
</dbReference>
<evidence type="ECO:0000313" key="7">
    <source>
        <dbReference type="EMBL" id="TQL63166.1"/>
    </source>
</evidence>
<evidence type="ECO:0000256" key="4">
    <source>
        <dbReference type="SAM" id="MobiDB-lite"/>
    </source>
</evidence>
<protein>
    <submittedName>
        <fullName evidence="7">Phage shock protein C (PspC) family protein</fullName>
    </submittedName>
</protein>
<dbReference type="Gene3D" id="3.30.565.10">
    <property type="entry name" value="Histidine kinase-like ATPase, C-terminal domain"/>
    <property type="match status" value="1"/>
</dbReference>
<keyword evidence="8" id="KW-1185">Reference proteome</keyword>
<evidence type="ECO:0000259" key="6">
    <source>
        <dbReference type="SMART" id="SM00387"/>
    </source>
</evidence>
<dbReference type="Proteomes" id="UP000316196">
    <property type="component" value="Unassembled WGS sequence"/>
</dbReference>
<organism evidence="7 8">
    <name type="scientific">Propioniferax innocua</name>
    <dbReference type="NCBI Taxonomy" id="1753"/>
    <lineage>
        <taxon>Bacteria</taxon>
        <taxon>Bacillati</taxon>
        <taxon>Actinomycetota</taxon>
        <taxon>Actinomycetes</taxon>
        <taxon>Propionibacteriales</taxon>
        <taxon>Propionibacteriaceae</taxon>
        <taxon>Propioniferax</taxon>
    </lineage>
</organism>
<dbReference type="SUPFAM" id="SSF55874">
    <property type="entry name" value="ATPase domain of HSP90 chaperone/DNA topoisomerase II/histidine kinase"/>
    <property type="match status" value="1"/>
</dbReference>
<dbReference type="GO" id="GO:0000160">
    <property type="term" value="P:phosphorelay signal transduction system"/>
    <property type="evidence" value="ECO:0007669"/>
    <property type="project" value="UniProtKB-KW"/>
</dbReference>
<dbReference type="InterPro" id="IPR050482">
    <property type="entry name" value="Sensor_HK_TwoCompSys"/>
</dbReference>
<comment type="caution">
    <text evidence="7">The sequence shown here is derived from an EMBL/GenBank/DDBJ whole genome shotgun (WGS) entry which is preliminary data.</text>
</comment>
<feature type="region of interest" description="Disordered" evidence="4">
    <location>
        <begin position="434"/>
        <end position="472"/>
    </location>
</feature>
<evidence type="ECO:0000313" key="8">
    <source>
        <dbReference type="Proteomes" id="UP000316196"/>
    </source>
</evidence>
<keyword evidence="5" id="KW-0812">Transmembrane</keyword>
<dbReference type="RefSeq" id="WP_246044243.1">
    <property type="nucleotide sequence ID" value="NZ_BAAAMD010000001.1"/>
</dbReference>
<dbReference type="InterPro" id="IPR003594">
    <property type="entry name" value="HATPase_dom"/>
</dbReference>
<feature type="transmembrane region" description="Helical" evidence="5">
    <location>
        <begin position="200"/>
        <end position="222"/>
    </location>
</feature>
<evidence type="ECO:0000256" key="5">
    <source>
        <dbReference type="SAM" id="Phobius"/>
    </source>
</evidence>
<feature type="compositionally biased region" description="Gly residues" evidence="4">
    <location>
        <begin position="32"/>
        <end position="45"/>
    </location>
</feature>
<proteinExistence type="predicted"/>
<keyword evidence="2" id="KW-0418">Kinase</keyword>
<feature type="transmembrane region" description="Helical" evidence="5">
    <location>
        <begin position="136"/>
        <end position="155"/>
    </location>
</feature>
<dbReference type="InterPro" id="IPR036890">
    <property type="entry name" value="HATPase_C_sf"/>
</dbReference>
<dbReference type="InterPro" id="IPR007168">
    <property type="entry name" value="Phageshock_PspC_N"/>
</dbReference>
<feature type="region of interest" description="Disordered" evidence="4">
    <location>
        <begin position="1"/>
        <end position="48"/>
    </location>
</feature>
<evidence type="ECO:0000256" key="3">
    <source>
        <dbReference type="ARBA" id="ARBA00023012"/>
    </source>
</evidence>
<feature type="transmembrane region" description="Helical" evidence="5">
    <location>
        <begin position="75"/>
        <end position="102"/>
    </location>
</feature>
<accession>A0A542ZSA2</accession>
<evidence type="ECO:0000256" key="1">
    <source>
        <dbReference type="ARBA" id="ARBA00022679"/>
    </source>
</evidence>
<feature type="transmembrane region" description="Helical" evidence="5">
    <location>
        <begin position="234"/>
        <end position="254"/>
    </location>
</feature>
<dbReference type="AlphaFoldDB" id="A0A542ZSA2"/>
<feature type="compositionally biased region" description="Low complexity" evidence="4">
    <location>
        <begin position="19"/>
        <end position="31"/>
    </location>
</feature>
<dbReference type="SMART" id="SM00387">
    <property type="entry name" value="HATPase_c"/>
    <property type="match status" value="1"/>
</dbReference>
<name>A0A542ZSA2_9ACTN</name>